<comment type="catalytic activity">
    <reaction evidence="15">
        <text>L-threonyl-[protein] + ATP = O-phospho-L-threonyl-[protein] + ADP + H(+)</text>
        <dbReference type="Rhea" id="RHEA:46608"/>
        <dbReference type="Rhea" id="RHEA-COMP:11060"/>
        <dbReference type="Rhea" id="RHEA-COMP:11605"/>
        <dbReference type="ChEBI" id="CHEBI:15378"/>
        <dbReference type="ChEBI" id="CHEBI:30013"/>
        <dbReference type="ChEBI" id="CHEBI:30616"/>
        <dbReference type="ChEBI" id="CHEBI:61977"/>
        <dbReference type="ChEBI" id="CHEBI:456216"/>
        <dbReference type="EC" id="2.7.11.22"/>
    </reaction>
</comment>
<dbReference type="GO" id="GO:0004559">
    <property type="term" value="F:alpha-mannosidase activity"/>
    <property type="evidence" value="ECO:0007669"/>
    <property type="project" value="UniProtKB-EC"/>
</dbReference>
<dbReference type="SMART" id="SM00872">
    <property type="entry name" value="Alpha-mann_mid"/>
    <property type="match status" value="1"/>
</dbReference>
<dbReference type="InterPro" id="IPR050843">
    <property type="entry name" value="Glycosyl_Hydrlase_38"/>
</dbReference>
<dbReference type="GO" id="GO:0005524">
    <property type="term" value="F:ATP binding"/>
    <property type="evidence" value="ECO:0007669"/>
    <property type="project" value="UniProtKB-UniRule"/>
</dbReference>
<dbReference type="InterPro" id="IPR011009">
    <property type="entry name" value="Kinase-like_dom_sf"/>
</dbReference>
<keyword evidence="11 17" id="KW-0067">ATP-binding</keyword>
<evidence type="ECO:0000256" key="14">
    <source>
        <dbReference type="ARBA" id="ARBA00023295"/>
    </source>
</evidence>
<reference evidence="20 21" key="1">
    <citation type="journal article" date="2020" name="Mol. Plant">
        <title>The Chromosome-Based Rubber Tree Genome Provides New Insights into Spurge Genome Evolution and Rubber Biosynthesis.</title>
        <authorList>
            <person name="Liu J."/>
            <person name="Shi C."/>
            <person name="Shi C.C."/>
            <person name="Li W."/>
            <person name="Zhang Q.J."/>
            <person name="Zhang Y."/>
            <person name="Li K."/>
            <person name="Lu H.F."/>
            <person name="Shi C."/>
            <person name="Zhu S.T."/>
            <person name="Xiao Z.Y."/>
            <person name="Nan H."/>
            <person name="Yue Y."/>
            <person name="Zhu X.G."/>
            <person name="Wu Y."/>
            <person name="Hong X.N."/>
            <person name="Fan G.Y."/>
            <person name="Tong Y."/>
            <person name="Zhang D."/>
            <person name="Mao C.L."/>
            <person name="Liu Y.L."/>
            <person name="Hao S.J."/>
            <person name="Liu W.Q."/>
            <person name="Lv M.Q."/>
            <person name="Zhang H.B."/>
            <person name="Liu Y."/>
            <person name="Hu-Tang G.R."/>
            <person name="Wang J.P."/>
            <person name="Wang J.H."/>
            <person name="Sun Y.H."/>
            <person name="Ni S.B."/>
            <person name="Chen W.B."/>
            <person name="Zhang X.C."/>
            <person name="Jiao Y.N."/>
            <person name="Eichler E.E."/>
            <person name="Li G.H."/>
            <person name="Liu X."/>
            <person name="Gao L.Z."/>
        </authorList>
    </citation>
    <scope>NUCLEOTIDE SEQUENCE [LARGE SCALE GENOMIC DNA]</scope>
    <source>
        <strain evidence="21">cv. GT1</strain>
        <tissue evidence="20">Leaf</tissue>
    </source>
</reference>
<comment type="similarity">
    <text evidence="3 18">Belongs to the glycosyl hydrolase 38 family.</text>
</comment>
<dbReference type="AlphaFoldDB" id="A0A6A6KUU0"/>
<dbReference type="Gene3D" id="3.20.110.10">
    <property type="entry name" value="Glycoside hydrolase 38, N terminal domain"/>
    <property type="match status" value="1"/>
</dbReference>
<keyword evidence="10 18" id="KW-0862">Zinc</keyword>
<evidence type="ECO:0000313" key="20">
    <source>
        <dbReference type="EMBL" id="KAF2291945.1"/>
    </source>
</evidence>
<evidence type="ECO:0000256" key="11">
    <source>
        <dbReference type="ARBA" id="ARBA00022840"/>
    </source>
</evidence>
<dbReference type="Gene3D" id="2.60.40.1360">
    <property type="match status" value="1"/>
</dbReference>
<keyword evidence="21" id="KW-1185">Reference proteome</keyword>
<dbReference type="SMART" id="SM00220">
    <property type="entry name" value="S_TKc"/>
    <property type="match status" value="1"/>
</dbReference>
<organism evidence="20 21">
    <name type="scientific">Hevea brasiliensis</name>
    <name type="common">Para rubber tree</name>
    <name type="synonym">Siphonia brasiliensis</name>
    <dbReference type="NCBI Taxonomy" id="3981"/>
    <lineage>
        <taxon>Eukaryota</taxon>
        <taxon>Viridiplantae</taxon>
        <taxon>Streptophyta</taxon>
        <taxon>Embryophyta</taxon>
        <taxon>Tracheophyta</taxon>
        <taxon>Spermatophyta</taxon>
        <taxon>Magnoliopsida</taxon>
        <taxon>eudicotyledons</taxon>
        <taxon>Gunneridae</taxon>
        <taxon>Pentapetalae</taxon>
        <taxon>rosids</taxon>
        <taxon>fabids</taxon>
        <taxon>Malpighiales</taxon>
        <taxon>Euphorbiaceae</taxon>
        <taxon>Crotonoideae</taxon>
        <taxon>Micrandreae</taxon>
        <taxon>Hevea</taxon>
    </lineage>
</organism>
<evidence type="ECO:0000256" key="12">
    <source>
        <dbReference type="ARBA" id="ARBA00023157"/>
    </source>
</evidence>
<dbReference type="Proteomes" id="UP000467840">
    <property type="component" value="Chromosome 2"/>
</dbReference>
<dbReference type="GO" id="GO:0006013">
    <property type="term" value="P:mannose metabolic process"/>
    <property type="evidence" value="ECO:0007669"/>
    <property type="project" value="InterPro"/>
</dbReference>
<dbReference type="Gene3D" id="3.30.200.20">
    <property type="entry name" value="Phosphorylase Kinase, domain 1"/>
    <property type="match status" value="1"/>
</dbReference>
<feature type="domain" description="Protein kinase" evidence="19">
    <location>
        <begin position="17"/>
        <end position="382"/>
    </location>
</feature>
<dbReference type="Pfam" id="PF00069">
    <property type="entry name" value="Pkinase"/>
    <property type="match status" value="1"/>
</dbReference>
<evidence type="ECO:0000256" key="13">
    <source>
        <dbReference type="ARBA" id="ARBA00023180"/>
    </source>
</evidence>
<dbReference type="Pfam" id="PF21260">
    <property type="entry name" value="Laman-like_dom"/>
    <property type="match status" value="1"/>
</dbReference>
<comment type="catalytic activity">
    <reaction evidence="1">
        <text>Hydrolysis of terminal, non-reducing alpha-D-mannose residues in alpha-D-mannosides.</text>
        <dbReference type="EC" id="3.2.1.24"/>
    </reaction>
</comment>
<comment type="caution">
    <text evidence="20">The sequence shown here is derived from an EMBL/GenBank/DDBJ whole genome shotgun (WGS) entry which is preliminary data.</text>
</comment>
<dbReference type="PROSITE" id="PS50011">
    <property type="entry name" value="PROTEIN_KINASE_DOM"/>
    <property type="match status" value="1"/>
</dbReference>
<evidence type="ECO:0000256" key="7">
    <source>
        <dbReference type="ARBA" id="ARBA00022741"/>
    </source>
</evidence>
<feature type="binding site" evidence="17">
    <location>
        <position position="46"/>
    </location>
    <ligand>
        <name>ATP</name>
        <dbReference type="ChEBI" id="CHEBI:30616"/>
    </ligand>
</feature>
<evidence type="ECO:0000256" key="9">
    <source>
        <dbReference type="ARBA" id="ARBA00022801"/>
    </source>
</evidence>
<keyword evidence="5" id="KW-0808">Transferase</keyword>
<dbReference type="InterPro" id="IPR013780">
    <property type="entry name" value="Glyco_hydro_b"/>
</dbReference>
<comment type="similarity">
    <text evidence="2">Belongs to the protein kinase superfamily. CMGC Ser/Thr protein kinase family. CDC2/CDKX subfamily.</text>
</comment>
<dbReference type="EMBL" id="JAAGAX010000015">
    <property type="protein sequence ID" value="KAF2291945.1"/>
    <property type="molecule type" value="Genomic_DNA"/>
</dbReference>
<dbReference type="FunFam" id="1.20.1270.50:FF:000003">
    <property type="entry name" value="Alpha-mannosidase"/>
    <property type="match status" value="1"/>
</dbReference>
<dbReference type="Pfam" id="PF07748">
    <property type="entry name" value="Glyco_hydro_38C"/>
    <property type="match status" value="1"/>
</dbReference>
<dbReference type="Gene3D" id="2.60.40.1180">
    <property type="entry name" value="Golgi alpha-mannosidase II"/>
    <property type="match status" value="1"/>
</dbReference>
<evidence type="ECO:0000259" key="19">
    <source>
        <dbReference type="PROSITE" id="PS50011"/>
    </source>
</evidence>
<dbReference type="InterPro" id="IPR011330">
    <property type="entry name" value="Glyco_hydro/deAcase_b/a-brl"/>
</dbReference>
<evidence type="ECO:0000256" key="5">
    <source>
        <dbReference type="ARBA" id="ARBA00022679"/>
    </source>
</evidence>
<dbReference type="SUPFAM" id="SSF88688">
    <property type="entry name" value="Families 57/38 glycoside transferase middle domain"/>
    <property type="match status" value="1"/>
</dbReference>
<dbReference type="InterPro" id="IPR028995">
    <property type="entry name" value="Glyco_hydro_57/38_cen_sf"/>
</dbReference>
<dbReference type="Pfam" id="PF09261">
    <property type="entry name" value="Alpha-mann_mid"/>
    <property type="match status" value="1"/>
</dbReference>
<dbReference type="InterPro" id="IPR015341">
    <property type="entry name" value="Glyco_hydro_38_cen"/>
</dbReference>
<dbReference type="Gene3D" id="2.70.98.30">
    <property type="entry name" value="Golgi alpha-mannosidase II, domain 4"/>
    <property type="match status" value="2"/>
</dbReference>
<dbReference type="FunFam" id="3.30.200.20:FF:000375">
    <property type="entry name" value="Cell division related protein kinase 2"/>
    <property type="match status" value="1"/>
</dbReference>
<dbReference type="PANTHER" id="PTHR11607">
    <property type="entry name" value="ALPHA-MANNOSIDASE"/>
    <property type="match status" value="1"/>
</dbReference>
<dbReference type="Pfam" id="PF01074">
    <property type="entry name" value="Glyco_hydro_38N"/>
    <property type="match status" value="1"/>
</dbReference>
<dbReference type="Gene3D" id="1.20.1270.50">
    <property type="entry name" value="Glycoside hydrolase family 38, central domain"/>
    <property type="match status" value="2"/>
</dbReference>
<evidence type="ECO:0000256" key="1">
    <source>
        <dbReference type="ARBA" id="ARBA00000365"/>
    </source>
</evidence>
<proteinExistence type="inferred from homology"/>
<dbReference type="InterPro" id="IPR000719">
    <property type="entry name" value="Prot_kinase_dom"/>
</dbReference>
<gene>
    <name evidence="20" type="ORF">GH714_042287</name>
</gene>
<dbReference type="InterPro" id="IPR000602">
    <property type="entry name" value="Glyco_hydro_38_N"/>
</dbReference>
<comment type="cofactor">
    <cofactor evidence="18">
        <name>Zn(2+)</name>
        <dbReference type="ChEBI" id="CHEBI:29105"/>
    </cofactor>
    <text evidence="18">Binds 1 zinc ion per subunit.</text>
</comment>
<dbReference type="FunFam" id="2.60.40.1180:FF:000015">
    <property type="entry name" value="Alpha-mannosidase"/>
    <property type="match status" value="1"/>
</dbReference>
<evidence type="ECO:0000256" key="18">
    <source>
        <dbReference type="RuleBase" id="RU361199"/>
    </source>
</evidence>
<keyword evidence="7 17" id="KW-0547">Nucleotide-binding</keyword>
<evidence type="ECO:0000256" key="16">
    <source>
        <dbReference type="ARBA" id="ARBA00048367"/>
    </source>
</evidence>
<evidence type="ECO:0000256" key="8">
    <source>
        <dbReference type="ARBA" id="ARBA00022777"/>
    </source>
</evidence>
<evidence type="ECO:0000256" key="10">
    <source>
        <dbReference type="ARBA" id="ARBA00022833"/>
    </source>
</evidence>
<keyword evidence="6 18" id="KW-0479">Metal-binding</keyword>
<evidence type="ECO:0000256" key="15">
    <source>
        <dbReference type="ARBA" id="ARBA00047811"/>
    </source>
</evidence>
<dbReference type="InterPro" id="IPR048534">
    <property type="entry name" value="Man2a1-like_dom"/>
</dbReference>
<dbReference type="SUPFAM" id="SSF88713">
    <property type="entry name" value="Glycoside hydrolase/deacetylase"/>
    <property type="match status" value="1"/>
</dbReference>
<evidence type="ECO:0000256" key="6">
    <source>
        <dbReference type="ARBA" id="ARBA00022723"/>
    </source>
</evidence>
<dbReference type="GO" id="GO:0004693">
    <property type="term" value="F:cyclin-dependent protein serine/threonine kinase activity"/>
    <property type="evidence" value="ECO:0007669"/>
    <property type="project" value="UniProtKB-EC"/>
</dbReference>
<dbReference type="FunFam" id="1.20.1270.50:FF:000002">
    <property type="entry name" value="Alpha-mannosidase"/>
    <property type="match status" value="1"/>
</dbReference>
<name>A0A6A6KUU0_HEVBR</name>
<accession>A0A6A6KUU0</accession>
<protein>
    <recommendedName>
        <fullName evidence="18">Alpha-mannosidase</fullName>
        <ecNumber evidence="18">3.2.1.-</ecNumber>
    </recommendedName>
</protein>
<comment type="catalytic activity">
    <reaction evidence="16">
        <text>L-seryl-[protein] + ATP = O-phospho-L-seryl-[protein] + ADP + H(+)</text>
        <dbReference type="Rhea" id="RHEA:17989"/>
        <dbReference type="Rhea" id="RHEA-COMP:9863"/>
        <dbReference type="Rhea" id="RHEA-COMP:11604"/>
        <dbReference type="ChEBI" id="CHEBI:15378"/>
        <dbReference type="ChEBI" id="CHEBI:29999"/>
        <dbReference type="ChEBI" id="CHEBI:30616"/>
        <dbReference type="ChEBI" id="CHEBI:83421"/>
        <dbReference type="ChEBI" id="CHEBI:456216"/>
        <dbReference type="EC" id="2.7.11.22"/>
    </reaction>
</comment>
<keyword evidence="4" id="KW-0723">Serine/threonine-protein kinase</keyword>
<dbReference type="GO" id="GO:0030246">
    <property type="term" value="F:carbohydrate binding"/>
    <property type="evidence" value="ECO:0007669"/>
    <property type="project" value="InterPro"/>
</dbReference>
<dbReference type="EC" id="3.2.1.-" evidence="18"/>
<dbReference type="FunFam" id="3.20.110.10:FF:000001">
    <property type="entry name" value="Alpha-mannosidase"/>
    <property type="match status" value="1"/>
</dbReference>
<evidence type="ECO:0000256" key="3">
    <source>
        <dbReference type="ARBA" id="ARBA00009792"/>
    </source>
</evidence>
<dbReference type="GO" id="GO:0046872">
    <property type="term" value="F:metal ion binding"/>
    <property type="evidence" value="ECO:0007669"/>
    <property type="project" value="UniProtKB-KW"/>
</dbReference>
<dbReference type="SUPFAM" id="SSF56112">
    <property type="entry name" value="Protein kinase-like (PK-like)"/>
    <property type="match status" value="1"/>
</dbReference>
<keyword evidence="9 18" id="KW-0378">Hydrolase</keyword>
<dbReference type="PANTHER" id="PTHR11607:SF61">
    <property type="entry name" value="ALPHA-MANNOSIDASE"/>
    <property type="match status" value="1"/>
</dbReference>
<dbReference type="SUPFAM" id="SSF74650">
    <property type="entry name" value="Galactose mutarotase-like"/>
    <property type="match status" value="1"/>
</dbReference>
<evidence type="ECO:0000256" key="17">
    <source>
        <dbReference type="PROSITE-ProRule" id="PRU10141"/>
    </source>
</evidence>
<dbReference type="InterPro" id="IPR011682">
    <property type="entry name" value="Glyco_hydro_38_C"/>
</dbReference>
<dbReference type="InterPro" id="IPR011013">
    <property type="entry name" value="Gal_mutarotase_sf_dom"/>
</dbReference>
<dbReference type="InterPro" id="IPR037094">
    <property type="entry name" value="Glyco_hydro_38_cen_sf"/>
</dbReference>
<dbReference type="InterPro" id="IPR027291">
    <property type="entry name" value="Glyco_hydro_38_N_sf"/>
</dbReference>
<evidence type="ECO:0000256" key="4">
    <source>
        <dbReference type="ARBA" id="ARBA00022527"/>
    </source>
</evidence>
<sequence>MWQSFAEAFDLDWMDQYVKVEKIGEGTYGVVYKACDRVTNETIALKKIRLEQEDEGVPSTAIREISLLKEMQHGNIVRVGAVEFIFLVLDDDPPCVSHSLNGGYVKYNTGGGVVQGKLNVHLVAHTHDDVGWLKTIDQYYVGSNNSIQGACVENVLDSVVESLLRDPNRKFVFVEMAFFQRWWLEQSEEIQEQVRKLVDAGQLEFINGGWCMHDEATCHYIDMIDQTTLGHHAIKQQFNKTPRAGWQIDPFGHSAVQAYLLGAELGFNSVHFARIDYQDRAKRKVDKSLEVIWRGSKTFGSSSQIFANAFPVHYSPPPGFDFEVCNDFVPVQDNPLLFDYNVEQRVNDFINAAITQANVTRTNHIMWTMGDDFQYQYAESWFKQMDKLIHYVNKDGRVNALYSTPSIYTDVKNAANESWPLKTDDYFPYADRENAYWTGFFTSRPGLKRYVRQLSGYYLATRQLEFFVGKKSTGPSTYSLGDALGIAQHHDAVTGTAKQHTTNDYAKRLFIGASEAEATGSSALSCLVSNKSRDQCAATVLTFSQVIVAYNPLGWNRTEIVRIPSDNTGQVNDANLVVSDSSGKTIESQYVTMDNVTSNLRNFYLKAYLGLSSNQVPQYWLVFPVSVPPLGWSTYFIANAPGIGKRRNGLSVTGSPQNDTIEIGPGNLKMLMYLFSKAIFGMVRALTQQPSSAYIFRPNGAPPNIVARSVLLKVYRGSVVDEVHQQFNSWIYQVTRLYKDKEHAEIEYTKIGPIPTEDSLGKEVITRMTANMVTDKVFYTDSNGRDFLKRLNLGIYIRIINMNCQSWLIVPPEASIEDGQVELMLHRRTILDNLGVGEALDESVVLKILFSYNGQLHSEEETWKASHLTKGTVMDSDYSLPLNVALITLQEGEDANYSALAKVELKKMFTGKTIRELKEMSLSANQYKSEMKRMTWKVEGENGDQLSPVRGGPVDSSTFVVELGPMEIRTFLLKF</sequence>
<keyword evidence="8" id="KW-0418">Kinase</keyword>
<evidence type="ECO:0000256" key="2">
    <source>
        <dbReference type="ARBA" id="ARBA00006485"/>
    </source>
</evidence>
<dbReference type="InterPro" id="IPR017441">
    <property type="entry name" value="Protein_kinase_ATP_BS"/>
</dbReference>
<keyword evidence="13" id="KW-0325">Glycoprotein</keyword>
<keyword evidence="14 18" id="KW-0326">Glycosidase</keyword>
<keyword evidence="12" id="KW-1015">Disulfide bond</keyword>
<dbReference type="PROSITE" id="PS00107">
    <property type="entry name" value="PROTEIN_KINASE_ATP"/>
    <property type="match status" value="1"/>
</dbReference>
<evidence type="ECO:0000313" key="21">
    <source>
        <dbReference type="Proteomes" id="UP000467840"/>
    </source>
</evidence>
<dbReference type="CDD" id="cd10810">
    <property type="entry name" value="GH38N_AMII_LAM_like"/>
    <property type="match status" value="1"/>
</dbReference>